<name>A0A370HF87_9NOCA</name>
<dbReference type="SUPFAM" id="SSF51735">
    <property type="entry name" value="NAD(P)-binding Rossmann-fold domains"/>
    <property type="match status" value="1"/>
</dbReference>
<keyword evidence="6" id="KW-1185">Reference proteome</keyword>
<dbReference type="PROSITE" id="PS00061">
    <property type="entry name" value="ADH_SHORT"/>
    <property type="match status" value="1"/>
</dbReference>
<dbReference type="PANTHER" id="PTHR44196:SF1">
    <property type="entry name" value="DEHYDROGENASE_REDUCTASE SDR FAMILY MEMBER 7B"/>
    <property type="match status" value="1"/>
</dbReference>
<evidence type="ECO:0000313" key="6">
    <source>
        <dbReference type="Proteomes" id="UP000255355"/>
    </source>
</evidence>
<dbReference type="Pfam" id="PF00106">
    <property type="entry name" value="adh_short"/>
    <property type="match status" value="1"/>
</dbReference>
<dbReference type="InterPro" id="IPR002347">
    <property type="entry name" value="SDR_fam"/>
</dbReference>
<dbReference type="GO" id="GO:0016020">
    <property type="term" value="C:membrane"/>
    <property type="evidence" value="ECO:0007669"/>
    <property type="project" value="TreeGrafter"/>
</dbReference>
<organism evidence="5 6">
    <name type="scientific">Nocardia mexicana</name>
    <dbReference type="NCBI Taxonomy" id="279262"/>
    <lineage>
        <taxon>Bacteria</taxon>
        <taxon>Bacillati</taxon>
        <taxon>Actinomycetota</taxon>
        <taxon>Actinomycetes</taxon>
        <taxon>Mycobacteriales</taxon>
        <taxon>Nocardiaceae</taxon>
        <taxon>Nocardia</taxon>
    </lineage>
</organism>
<dbReference type="CDD" id="cd05233">
    <property type="entry name" value="SDR_c"/>
    <property type="match status" value="1"/>
</dbReference>
<dbReference type="STRING" id="1210089.GCA_001613165_02218"/>
<dbReference type="InterPro" id="IPR020904">
    <property type="entry name" value="Sc_DH/Rdtase_CS"/>
</dbReference>
<feature type="domain" description="Ketoreductase" evidence="4">
    <location>
        <begin position="7"/>
        <end position="190"/>
    </location>
</feature>
<dbReference type="FunFam" id="3.40.50.720:FF:000084">
    <property type="entry name" value="Short-chain dehydrogenase reductase"/>
    <property type="match status" value="1"/>
</dbReference>
<evidence type="ECO:0000256" key="2">
    <source>
        <dbReference type="ARBA" id="ARBA00023002"/>
    </source>
</evidence>
<reference evidence="5 6" key="1">
    <citation type="submission" date="2018-07" db="EMBL/GenBank/DDBJ databases">
        <title>Genomic Encyclopedia of Type Strains, Phase IV (KMG-IV): sequencing the most valuable type-strain genomes for metagenomic binning, comparative biology and taxonomic classification.</title>
        <authorList>
            <person name="Goeker M."/>
        </authorList>
    </citation>
    <scope>NUCLEOTIDE SEQUENCE [LARGE SCALE GENOMIC DNA]</scope>
    <source>
        <strain evidence="5 6">DSM 44952</strain>
    </source>
</reference>
<dbReference type="SMART" id="SM00822">
    <property type="entry name" value="PKS_KR"/>
    <property type="match status" value="1"/>
</dbReference>
<proteinExistence type="inferred from homology"/>
<dbReference type="PRINTS" id="PR00080">
    <property type="entry name" value="SDRFAMILY"/>
</dbReference>
<dbReference type="InterPro" id="IPR057326">
    <property type="entry name" value="KR_dom"/>
</dbReference>
<comment type="similarity">
    <text evidence="1 3">Belongs to the short-chain dehydrogenases/reductases (SDR) family.</text>
</comment>
<dbReference type="OrthoDB" id="4690547at2"/>
<dbReference type="Gene3D" id="3.40.50.720">
    <property type="entry name" value="NAD(P)-binding Rossmann-like Domain"/>
    <property type="match status" value="1"/>
</dbReference>
<sequence>MQIEAGQVAVVTGAAHGIGRAVAAALHARNVQVVLADIEADTLKEAVAEFGDGAVAVPTNVADSAQVEQLAEATMDRFGRVDLLFNNAGISSGGPSWQVELAAWQRVWSVNVDGVVHGVRAFVPHMVTAGRGHVVNTASIAGLTAGAFNAPYAASKHAVVALSESLHNELAVLAPNVGVTVVCPGPVDTRLLRGVGDIASILDSDPQQLRERPETAWLAELTPEQRDEMEPVFAAIAEMTADPMSTARAAEIVLAAVEADRLYTTTHPDYAPHIRTRVETIVADLLADR</sequence>
<dbReference type="PANTHER" id="PTHR44196">
    <property type="entry name" value="DEHYDROGENASE/REDUCTASE SDR FAMILY MEMBER 7B"/>
    <property type="match status" value="1"/>
</dbReference>
<dbReference type="PRINTS" id="PR00081">
    <property type="entry name" value="GDHRDH"/>
</dbReference>
<evidence type="ECO:0000259" key="4">
    <source>
        <dbReference type="SMART" id="SM00822"/>
    </source>
</evidence>
<dbReference type="Proteomes" id="UP000255355">
    <property type="component" value="Unassembled WGS sequence"/>
</dbReference>
<dbReference type="GO" id="GO:0016491">
    <property type="term" value="F:oxidoreductase activity"/>
    <property type="evidence" value="ECO:0007669"/>
    <property type="project" value="UniProtKB-KW"/>
</dbReference>
<protein>
    <submittedName>
        <fullName evidence="5">NADP-dependent 3-hydroxy acid dehydrogenase YdfG</fullName>
    </submittedName>
</protein>
<comment type="caution">
    <text evidence="5">The sequence shown here is derived from an EMBL/GenBank/DDBJ whole genome shotgun (WGS) entry which is preliminary data.</text>
</comment>
<evidence type="ECO:0000256" key="1">
    <source>
        <dbReference type="ARBA" id="ARBA00006484"/>
    </source>
</evidence>
<dbReference type="RefSeq" id="WP_068017606.1">
    <property type="nucleotide sequence ID" value="NZ_QQAZ01000001.1"/>
</dbReference>
<evidence type="ECO:0000313" key="5">
    <source>
        <dbReference type="EMBL" id="RDI55370.1"/>
    </source>
</evidence>
<dbReference type="EMBL" id="QQAZ01000001">
    <property type="protein sequence ID" value="RDI55370.1"/>
    <property type="molecule type" value="Genomic_DNA"/>
</dbReference>
<dbReference type="AlphaFoldDB" id="A0A370HF87"/>
<gene>
    <name evidence="5" type="ORF">DFR68_101203</name>
</gene>
<dbReference type="InterPro" id="IPR036291">
    <property type="entry name" value="NAD(P)-bd_dom_sf"/>
</dbReference>
<accession>A0A370HF87</accession>
<keyword evidence="2" id="KW-0560">Oxidoreductase</keyword>
<evidence type="ECO:0000256" key="3">
    <source>
        <dbReference type="RuleBase" id="RU000363"/>
    </source>
</evidence>